<evidence type="ECO:0000259" key="1">
    <source>
        <dbReference type="SMART" id="SM00608"/>
    </source>
</evidence>
<dbReference type="AlphaFoldDB" id="A0A5S6QTA5"/>
<accession>A0A5S6QTA5</accession>
<evidence type="ECO:0000313" key="2">
    <source>
        <dbReference type="Proteomes" id="UP000046395"/>
    </source>
</evidence>
<keyword evidence="2" id="KW-1185">Reference proteome</keyword>
<sequence length="164" mass="18759">MLLQMQGLFHRICMNFNRDDACDFPEFCEPYSEDRCPADAYRPDGTNCCENMDGRCYHGKYVRVDQQCQELDFRMADDVCYRLYNDSSSEHCGFDHGMRGMDCNNKDYLCGMLICKQHNEPDDYALAQGFNDTMDTADSEFSNVAAFNSSFINDGTMCGLNGVH</sequence>
<dbReference type="InterPro" id="IPR006586">
    <property type="entry name" value="ADAM_Cys-rich"/>
</dbReference>
<reference evidence="3" key="1">
    <citation type="submission" date="2019-12" db="UniProtKB">
        <authorList>
            <consortium name="WormBaseParasite"/>
        </authorList>
    </citation>
    <scope>IDENTIFICATION</scope>
</reference>
<dbReference type="STRING" id="70415.A0A5S6QTA5"/>
<dbReference type="PANTHER" id="PTHR11905">
    <property type="entry name" value="ADAM A DISINTEGRIN AND METALLOPROTEASE DOMAIN"/>
    <property type="match status" value="1"/>
</dbReference>
<name>A0A5S6QTA5_TRIMR</name>
<organism evidence="2 3">
    <name type="scientific">Trichuris muris</name>
    <name type="common">Mouse whipworm</name>
    <dbReference type="NCBI Taxonomy" id="70415"/>
    <lineage>
        <taxon>Eukaryota</taxon>
        <taxon>Metazoa</taxon>
        <taxon>Ecdysozoa</taxon>
        <taxon>Nematoda</taxon>
        <taxon>Enoplea</taxon>
        <taxon>Dorylaimia</taxon>
        <taxon>Trichinellida</taxon>
        <taxon>Trichuridae</taxon>
        <taxon>Trichuris</taxon>
    </lineage>
</organism>
<dbReference type="Proteomes" id="UP000046395">
    <property type="component" value="Unassembled WGS sequence"/>
</dbReference>
<feature type="domain" description="ADAM cysteine-rich" evidence="1">
    <location>
        <begin position="43"/>
        <end position="163"/>
    </location>
</feature>
<dbReference type="Pfam" id="PF08516">
    <property type="entry name" value="ADAM_CR"/>
    <property type="match status" value="1"/>
</dbReference>
<protein>
    <submittedName>
        <fullName evidence="3">ACR domain-containing protein</fullName>
    </submittedName>
</protein>
<evidence type="ECO:0000313" key="3">
    <source>
        <dbReference type="WBParaSite" id="TMUE_2000010475.1"/>
    </source>
</evidence>
<dbReference type="PANTHER" id="PTHR11905:SF159">
    <property type="entry name" value="ADAM METALLOPROTEASE"/>
    <property type="match status" value="1"/>
</dbReference>
<proteinExistence type="predicted"/>
<dbReference type="SMART" id="SM00608">
    <property type="entry name" value="ACR"/>
    <property type="match status" value="1"/>
</dbReference>
<dbReference type="WBParaSite" id="TMUE_2000010475.1">
    <property type="protein sequence ID" value="TMUE_2000010475.1"/>
    <property type="gene ID" value="WBGene00289212"/>
</dbReference>
<dbReference type="GO" id="GO:0006509">
    <property type="term" value="P:membrane protein ectodomain proteolysis"/>
    <property type="evidence" value="ECO:0007669"/>
    <property type="project" value="TreeGrafter"/>
</dbReference>